<name>A0AA35CMC3_9FIRM</name>
<dbReference type="RefSeq" id="WP_264842595.1">
    <property type="nucleotide sequence ID" value="NZ_AP025628.1"/>
</dbReference>
<reference evidence="3" key="1">
    <citation type="submission" date="2022-03" db="EMBL/GenBank/DDBJ databases">
        <title>Complete genome sequence of Caldinitratiruptor microaerophilus.</title>
        <authorList>
            <person name="Mukaiyama R."/>
            <person name="Nishiyama T."/>
            <person name="Ueda K."/>
        </authorList>
    </citation>
    <scope>NUCLEOTIDE SEQUENCE</scope>
    <source>
        <strain evidence="3">JCM 16183</strain>
    </source>
</reference>
<evidence type="ECO:0000259" key="2">
    <source>
        <dbReference type="Pfam" id="PF01695"/>
    </source>
</evidence>
<keyword evidence="1" id="KW-0175">Coiled coil</keyword>
<dbReference type="EMBL" id="AP025628">
    <property type="protein sequence ID" value="BDG61980.1"/>
    <property type="molecule type" value="Genomic_DNA"/>
</dbReference>
<feature type="domain" description="IstB-like ATP-binding" evidence="2">
    <location>
        <begin position="192"/>
        <end position="332"/>
    </location>
</feature>
<proteinExistence type="predicted"/>
<gene>
    <name evidence="3" type="ORF">caldi_30700</name>
</gene>
<dbReference type="InterPro" id="IPR002611">
    <property type="entry name" value="IstB_ATP-bd"/>
</dbReference>
<dbReference type="AlphaFoldDB" id="A0AA35CMC3"/>
<evidence type="ECO:0000313" key="4">
    <source>
        <dbReference type="Proteomes" id="UP001163687"/>
    </source>
</evidence>
<dbReference type="Proteomes" id="UP001163687">
    <property type="component" value="Chromosome"/>
</dbReference>
<dbReference type="PANTHER" id="PTHR30050">
    <property type="entry name" value="CHROMOSOMAL REPLICATION INITIATOR PROTEIN DNAA"/>
    <property type="match status" value="1"/>
</dbReference>
<dbReference type="KEGG" id="cmic:caldi_30700"/>
<feature type="coiled-coil region" evidence="1">
    <location>
        <begin position="6"/>
        <end position="33"/>
    </location>
</feature>
<protein>
    <submittedName>
        <fullName evidence="3">DNA replication protein DnaC</fullName>
    </submittedName>
</protein>
<accession>A0AA35CMC3</accession>
<dbReference type="NCBIfam" id="NF005304">
    <property type="entry name" value="PRK06835.1"/>
    <property type="match status" value="1"/>
</dbReference>
<organism evidence="3 4">
    <name type="scientific">Caldinitratiruptor microaerophilus</name>
    <dbReference type="NCBI Taxonomy" id="671077"/>
    <lineage>
        <taxon>Bacteria</taxon>
        <taxon>Bacillati</taxon>
        <taxon>Bacillota</taxon>
        <taxon>Clostridia</taxon>
        <taxon>Eubacteriales</taxon>
        <taxon>Symbiobacteriaceae</taxon>
        <taxon>Caldinitratiruptor</taxon>
    </lineage>
</organism>
<dbReference type="Gene3D" id="3.40.50.300">
    <property type="entry name" value="P-loop containing nucleotide triphosphate hydrolases"/>
    <property type="match status" value="1"/>
</dbReference>
<dbReference type="PANTHER" id="PTHR30050:SF4">
    <property type="entry name" value="ATP-BINDING PROTEIN RV3427C IN INSERTION SEQUENCE-RELATED"/>
    <property type="match status" value="1"/>
</dbReference>
<keyword evidence="4" id="KW-1185">Reference proteome</keyword>
<evidence type="ECO:0000256" key="1">
    <source>
        <dbReference type="SAM" id="Coils"/>
    </source>
</evidence>
<dbReference type="Pfam" id="PF01695">
    <property type="entry name" value="IstB_IS21"/>
    <property type="match status" value="1"/>
</dbReference>
<dbReference type="GO" id="GO:0006260">
    <property type="term" value="P:DNA replication"/>
    <property type="evidence" value="ECO:0007669"/>
    <property type="project" value="TreeGrafter"/>
</dbReference>
<sequence>MNSFTADLAAERMRRRQERIRRLRAERDEREAELVRRIPRLAELQAELAQIGLAMARAVLRGPGSGVGGADPADLARRGQALTAERDALLRAHGADPHDLEVWWDCPDCQDTGWIRPQVAPGQESVAPPQKCHCLIREEIEDLYRLSGLTPAMREHVFERFDLTVYPPEDRDYMAWVREECRRAAGAIAAGEAAPNLLLEGGVGLGKTFLAAAMANAVLARGRLAVYFTFPEFLDVLRRARFDEEALAALVGRALEADLLVLDDLGAEKLSEFVAQELFNILNRRVAAGRPLVIATNLDLRELRQYYGERIESRIVGHFEAIRLRGQDVRLVLKQRQLRAVREGRPGRGREGA</sequence>
<dbReference type="GO" id="GO:0005524">
    <property type="term" value="F:ATP binding"/>
    <property type="evidence" value="ECO:0007669"/>
    <property type="project" value="InterPro"/>
</dbReference>
<dbReference type="SUPFAM" id="SSF52540">
    <property type="entry name" value="P-loop containing nucleoside triphosphate hydrolases"/>
    <property type="match status" value="1"/>
</dbReference>
<dbReference type="InterPro" id="IPR027417">
    <property type="entry name" value="P-loop_NTPase"/>
</dbReference>
<evidence type="ECO:0000313" key="3">
    <source>
        <dbReference type="EMBL" id="BDG61980.1"/>
    </source>
</evidence>